<name>A0A841L142_9FIRM</name>
<organism evidence="2 3">
    <name type="scientific">Anaerosolibacter carboniphilus</name>
    <dbReference type="NCBI Taxonomy" id="1417629"/>
    <lineage>
        <taxon>Bacteria</taxon>
        <taxon>Bacillati</taxon>
        <taxon>Bacillota</taxon>
        <taxon>Clostridia</taxon>
        <taxon>Peptostreptococcales</taxon>
        <taxon>Thermotaleaceae</taxon>
        <taxon>Anaerosolibacter</taxon>
    </lineage>
</organism>
<reference evidence="2 3" key="1">
    <citation type="submission" date="2020-08" db="EMBL/GenBank/DDBJ databases">
        <title>Genomic Encyclopedia of Type Strains, Phase IV (KMG-IV): sequencing the most valuable type-strain genomes for metagenomic binning, comparative biology and taxonomic classification.</title>
        <authorList>
            <person name="Goeker M."/>
        </authorList>
    </citation>
    <scope>NUCLEOTIDE SEQUENCE [LARGE SCALE GENOMIC DNA]</scope>
    <source>
        <strain evidence="2 3">DSM 103526</strain>
    </source>
</reference>
<keyword evidence="3" id="KW-1185">Reference proteome</keyword>
<dbReference type="Pfam" id="PF08378">
    <property type="entry name" value="NERD"/>
    <property type="match status" value="1"/>
</dbReference>
<protein>
    <recommendedName>
        <fullName evidence="1">NERD domain-containing protein</fullName>
    </recommendedName>
</protein>
<evidence type="ECO:0000313" key="3">
    <source>
        <dbReference type="Proteomes" id="UP000579281"/>
    </source>
</evidence>
<dbReference type="AlphaFoldDB" id="A0A841L142"/>
<feature type="domain" description="NERD" evidence="1">
    <location>
        <begin position="37"/>
        <end position="139"/>
    </location>
</feature>
<evidence type="ECO:0000259" key="1">
    <source>
        <dbReference type="Pfam" id="PF08378"/>
    </source>
</evidence>
<dbReference type="InterPro" id="IPR011528">
    <property type="entry name" value="NERD"/>
</dbReference>
<sequence length="198" mass="22876">MLGTVYSMAAVLLIKSITLDGSVNIDKRVKDAIFEVDRNAIIFHNPLLPLDCETCHIDYLVISKKGLFLLNILDTPGTLDNLNIQDQTWKAIEPVDVFTWKMNSILDPELQLQKSLFAMKAMLEDHHIKYLPIYGIIVYNDRITRLLKVTSAPIVKLSKLEEYLSEFQQRSLNKEIMKDLIHIICTYDTLHQYQCHEV</sequence>
<dbReference type="Proteomes" id="UP000579281">
    <property type="component" value="Unassembled WGS sequence"/>
</dbReference>
<gene>
    <name evidence="2" type="ORF">HNQ80_002997</name>
</gene>
<proteinExistence type="predicted"/>
<accession>A0A841L142</accession>
<dbReference type="EMBL" id="JACHEN010000018">
    <property type="protein sequence ID" value="MBB6216892.1"/>
    <property type="molecule type" value="Genomic_DNA"/>
</dbReference>
<evidence type="ECO:0000313" key="2">
    <source>
        <dbReference type="EMBL" id="MBB6216892.1"/>
    </source>
</evidence>
<comment type="caution">
    <text evidence="2">The sequence shown here is derived from an EMBL/GenBank/DDBJ whole genome shotgun (WGS) entry which is preliminary data.</text>
</comment>